<dbReference type="InterPro" id="IPR024079">
    <property type="entry name" value="MetalloPept_cat_dom_sf"/>
</dbReference>
<dbReference type="Proteomes" id="UP000052268">
    <property type="component" value="Unassembled WGS sequence"/>
</dbReference>
<dbReference type="InterPro" id="IPR024077">
    <property type="entry name" value="Neurolysin/TOP_dom2"/>
</dbReference>
<dbReference type="GO" id="GO:0005829">
    <property type="term" value="C:cytosol"/>
    <property type="evidence" value="ECO:0007669"/>
    <property type="project" value="TreeGrafter"/>
</dbReference>
<dbReference type="InterPro" id="IPR045090">
    <property type="entry name" value="Pept_M3A_M3B"/>
</dbReference>
<protein>
    <submittedName>
        <fullName evidence="9">Peptidyl-dipeptidase</fullName>
    </submittedName>
</protein>
<evidence type="ECO:0000256" key="4">
    <source>
        <dbReference type="ARBA" id="ARBA00022801"/>
    </source>
</evidence>
<dbReference type="PATRIC" id="fig|1114963.3.peg.1655"/>
<gene>
    <name evidence="9" type="ORF">V474_14205</name>
</gene>
<dbReference type="PANTHER" id="PTHR43660:SF1">
    <property type="entry name" value="DIPEPTIDYL CARBOXYPEPTIDASE"/>
    <property type="match status" value="1"/>
</dbReference>
<keyword evidence="2 7" id="KW-0645">Protease</keyword>
<evidence type="ECO:0000256" key="1">
    <source>
        <dbReference type="ARBA" id="ARBA00006040"/>
    </source>
</evidence>
<evidence type="ECO:0000313" key="10">
    <source>
        <dbReference type="Proteomes" id="UP000052268"/>
    </source>
</evidence>
<dbReference type="Gene3D" id="1.10.1370.40">
    <property type="match status" value="1"/>
</dbReference>
<reference evidence="9 10" key="1">
    <citation type="journal article" date="2015" name="G3 (Bethesda)">
        <title>Insights into Ongoing Evolution of the Hexachlorocyclohexane Catabolic Pathway from Comparative Genomics of Ten Sphingomonadaceae Strains.</title>
        <authorList>
            <person name="Pearce S.L."/>
            <person name="Oakeshott J.G."/>
            <person name="Pandey G."/>
        </authorList>
    </citation>
    <scope>NUCLEOTIDE SEQUENCE [LARGE SCALE GENOMIC DNA]</scope>
    <source>
        <strain evidence="9 10">LL02</strain>
    </source>
</reference>
<dbReference type="GO" id="GO:0004180">
    <property type="term" value="F:carboxypeptidase activity"/>
    <property type="evidence" value="ECO:0007669"/>
    <property type="project" value="TreeGrafter"/>
</dbReference>
<dbReference type="InterPro" id="IPR034005">
    <property type="entry name" value="M3A_DCP"/>
</dbReference>
<feature type="domain" description="Peptidase M3A/M3B catalytic" evidence="8">
    <location>
        <begin position="234"/>
        <end position="669"/>
    </location>
</feature>
<keyword evidence="6 7" id="KW-0482">Metalloprotease</keyword>
<dbReference type="Gene3D" id="3.40.390.10">
    <property type="entry name" value="Collagenase (Catalytic Domain)"/>
    <property type="match status" value="1"/>
</dbReference>
<proteinExistence type="inferred from homology"/>
<keyword evidence="3 7" id="KW-0479">Metal-binding</keyword>
<dbReference type="InterPro" id="IPR001567">
    <property type="entry name" value="Pept_M3A_M3B_dom"/>
</dbReference>
<evidence type="ECO:0000256" key="2">
    <source>
        <dbReference type="ARBA" id="ARBA00022670"/>
    </source>
</evidence>
<dbReference type="GO" id="GO:0004222">
    <property type="term" value="F:metalloendopeptidase activity"/>
    <property type="evidence" value="ECO:0007669"/>
    <property type="project" value="InterPro"/>
</dbReference>
<comment type="similarity">
    <text evidence="1 7">Belongs to the peptidase M3 family.</text>
</comment>
<evidence type="ECO:0000256" key="6">
    <source>
        <dbReference type="ARBA" id="ARBA00023049"/>
    </source>
</evidence>
<comment type="caution">
    <text evidence="9">The sequence shown here is derived from an EMBL/GenBank/DDBJ whole genome shotgun (WGS) entry which is preliminary data.</text>
</comment>
<evidence type="ECO:0000256" key="3">
    <source>
        <dbReference type="ARBA" id="ARBA00022723"/>
    </source>
</evidence>
<dbReference type="OrthoDB" id="9773538at2"/>
<dbReference type="Pfam" id="PF01432">
    <property type="entry name" value="Peptidase_M3"/>
    <property type="match status" value="1"/>
</dbReference>
<evidence type="ECO:0000259" key="8">
    <source>
        <dbReference type="Pfam" id="PF01432"/>
    </source>
</evidence>
<dbReference type="CDD" id="cd06456">
    <property type="entry name" value="M3A_DCP"/>
    <property type="match status" value="1"/>
</dbReference>
<dbReference type="PANTHER" id="PTHR43660">
    <property type="entry name" value="DIPEPTIDYL CARBOXYPEPTIDASE"/>
    <property type="match status" value="1"/>
</dbReference>
<sequence length="674" mass="73512">MTDAFANVLLRPWDGPLGAPPFAEVRPEDFLPAFETAMAWHREELAAISAQAEPPTFENTIAALERCGEALGRVRRLFWTLSSAQGTPAIRAIETQVSALLSGHSTAISHDPALAQRVADVHSTRHEAGLYAQQVRLVETSQAGFLRGGAGLTPPQKHRFAEIDARLSALSVQFGHNVLAATSDWVMDLGAEDLAGLPAGLCNAAQGRAAAKGISGRYHLTLDRTDYESFLSFSERRDLREILWRAFTDRCDGGPHDNWPVIAETLALREERAVMLGYADHAQYALEDSMAHTPDAAADMLTQLWEPGKRRAAEEAVELQALINAEDGGFTIAPWDWRFYAEKVRRARYALDGAAVAQHLRLDAVRQAAFDTAGRLYGLSFTCRTDIPGYQADVCAWEVCDSGGAAIGLLFTDYLARPEKRGGAWMGSLRVQETMDGQVLPVVYLVANFAAAPPPDTASTRLSIDEARTLFHEFGHALHGLLSRVTYPSQSGTAVARDFVEFPSKFMENWIVSREVLSGFGVPDALITAIRNAEAYGQGFATVELIGCSLIDLAIHRASGAADDPRTFVEAELQALGMPQEIGLRHRFPYFTHIFDGGYASAYYSYAWSEALDADAFEAFVASGDIFDPALADRFRTEILGVGNTRDPMASFQAFLGRAPDAGALMRARHLVDA</sequence>
<comment type="cofactor">
    <cofactor evidence="7">
        <name>Zn(2+)</name>
        <dbReference type="ChEBI" id="CHEBI:29105"/>
    </cofactor>
    <text evidence="7">Binds 1 zinc ion.</text>
</comment>
<keyword evidence="10" id="KW-1185">Reference proteome</keyword>
<organism evidence="9 10">
    <name type="scientific">Novosphingobium barchaimii LL02</name>
    <dbReference type="NCBI Taxonomy" id="1114963"/>
    <lineage>
        <taxon>Bacteria</taxon>
        <taxon>Pseudomonadati</taxon>
        <taxon>Pseudomonadota</taxon>
        <taxon>Alphaproteobacteria</taxon>
        <taxon>Sphingomonadales</taxon>
        <taxon>Sphingomonadaceae</taxon>
        <taxon>Novosphingobium</taxon>
    </lineage>
</organism>
<dbReference type="Gene3D" id="1.10.1370.10">
    <property type="entry name" value="Neurolysin, domain 3"/>
    <property type="match status" value="1"/>
</dbReference>
<keyword evidence="4 7" id="KW-0378">Hydrolase</keyword>
<dbReference type="EMBL" id="JACU01000004">
    <property type="protein sequence ID" value="KMS56131.1"/>
    <property type="molecule type" value="Genomic_DNA"/>
</dbReference>
<evidence type="ECO:0000256" key="7">
    <source>
        <dbReference type="RuleBase" id="RU003435"/>
    </source>
</evidence>
<evidence type="ECO:0000313" key="9">
    <source>
        <dbReference type="EMBL" id="KMS56131.1"/>
    </source>
</evidence>
<keyword evidence="5 7" id="KW-0862">Zinc</keyword>
<evidence type="ECO:0000256" key="5">
    <source>
        <dbReference type="ARBA" id="ARBA00022833"/>
    </source>
</evidence>
<dbReference type="GO" id="GO:0046872">
    <property type="term" value="F:metal ion binding"/>
    <property type="evidence" value="ECO:0007669"/>
    <property type="project" value="UniProtKB-UniRule"/>
</dbReference>
<dbReference type="GO" id="GO:0006508">
    <property type="term" value="P:proteolysis"/>
    <property type="evidence" value="ECO:0007669"/>
    <property type="project" value="UniProtKB-KW"/>
</dbReference>
<accession>A0A0J7XWP4</accession>
<name>A0A0J7XWP4_9SPHN</name>
<dbReference type="AlphaFoldDB" id="A0A0J7XWP4"/>
<dbReference type="SUPFAM" id="SSF55486">
    <property type="entry name" value="Metalloproteases ('zincins'), catalytic domain"/>
    <property type="match status" value="1"/>
</dbReference>